<feature type="transmembrane region" description="Helical" evidence="8">
    <location>
        <begin position="79"/>
        <end position="99"/>
    </location>
</feature>
<evidence type="ECO:0000256" key="6">
    <source>
        <dbReference type="ARBA" id="ARBA00023136"/>
    </source>
</evidence>
<feature type="transmembrane region" description="Helical" evidence="8">
    <location>
        <begin position="369"/>
        <end position="390"/>
    </location>
</feature>
<name>A0ABY5SUN1_9MICO</name>
<evidence type="ECO:0000256" key="4">
    <source>
        <dbReference type="ARBA" id="ARBA00022692"/>
    </source>
</evidence>
<keyword evidence="4 8" id="KW-0812">Transmembrane</keyword>
<evidence type="ECO:0000256" key="1">
    <source>
        <dbReference type="ARBA" id="ARBA00004651"/>
    </source>
</evidence>
<evidence type="ECO:0000256" key="2">
    <source>
        <dbReference type="ARBA" id="ARBA00007400"/>
    </source>
</evidence>
<dbReference type="InterPro" id="IPR002656">
    <property type="entry name" value="Acyl_transf_3_dom"/>
</dbReference>
<dbReference type="EMBL" id="CP093443">
    <property type="protein sequence ID" value="UVI37601.1"/>
    <property type="molecule type" value="Genomic_DNA"/>
</dbReference>
<keyword evidence="3" id="KW-1003">Cell membrane</keyword>
<evidence type="ECO:0000256" key="7">
    <source>
        <dbReference type="SAM" id="MobiDB-lite"/>
    </source>
</evidence>
<feature type="transmembrane region" description="Helical" evidence="8">
    <location>
        <begin position="335"/>
        <end position="357"/>
    </location>
</feature>
<keyword evidence="10" id="KW-0012">Acyltransferase</keyword>
<dbReference type="Pfam" id="PF01757">
    <property type="entry name" value="Acyl_transf_3"/>
    <property type="match status" value="1"/>
</dbReference>
<keyword evidence="10" id="KW-0808">Transferase</keyword>
<comment type="subcellular location">
    <subcellularLocation>
        <location evidence="1">Cell membrane</location>
        <topology evidence="1">Multi-pass membrane protein</topology>
    </subcellularLocation>
</comment>
<proteinExistence type="inferred from homology"/>
<dbReference type="PANTHER" id="PTHR40074">
    <property type="entry name" value="O-ACETYLTRANSFERASE WECH"/>
    <property type="match status" value="1"/>
</dbReference>
<evidence type="ECO:0000313" key="11">
    <source>
        <dbReference type="Proteomes" id="UP001064879"/>
    </source>
</evidence>
<comment type="similarity">
    <text evidence="2">Belongs to the acyltransferase 3 family.</text>
</comment>
<evidence type="ECO:0000313" key="10">
    <source>
        <dbReference type="EMBL" id="UVI37601.1"/>
    </source>
</evidence>
<feature type="domain" description="Acyltransferase 3" evidence="9">
    <location>
        <begin position="75"/>
        <end position="390"/>
    </location>
</feature>
<reference evidence="10" key="1">
    <citation type="submission" date="2022-03" db="EMBL/GenBank/DDBJ databases">
        <title>Brevibacterium spongiae sp. nov., isolated from marine sponge.</title>
        <authorList>
            <person name="Li Z."/>
            <person name="Zhang M."/>
        </authorList>
    </citation>
    <scope>NUCLEOTIDE SEQUENCE</scope>
    <source>
        <strain evidence="10">WHS-Z9</strain>
    </source>
</reference>
<keyword evidence="5 8" id="KW-1133">Transmembrane helix</keyword>
<feature type="region of interest" description="Disordered" evidence="7">
    <location>
        <begin position="1"/>
        <end position="74"/>
    </location>
</feature>
<sequence>MTNESDSLFGSRRMAAQAPTASAPVPDLARNGDLTPNGQSSVSDSADQGSTTETASVRTMSGSSPGTRPRRAHRHDVDVMRVLAGLTVMVGHSGGVLIGCSEEGSDAWWLGHLAEAVNPWAVPMFFMIAGWAVLAGAPPRTEAKMWDRIIRHLVPLAAWSVIFVLGFNLFDTDEVNVRHDLARSFLEAGRPAFHLWYLYAYIPFILVFGTLVLFWKNQRPWKLAALALLLAGSTVWAPFLLGLIGSEQDAWKWGFATYQVAYFVIGAFIIHHAEELRPPIWSLCLLFAASALGVLWWESQKSYPIENANPLIVGLAVSVILLVSRLRLGERTKKVFTRLASASFGAFLCHVFFLELFFERLYDVDTGPILLVAQYLGFLIAMAAASYALSLTWGKLHLRRILG</sequence>
<feature type="compositionally biased region" description="Polar residues" evidence="7">
    <location>
        <begin position="34"/>
        <end position="66"/>
    </location>
</feature>
<accession>A0ABY5SUN1</accession>
<feature type="transmembrane region" description="Helical" evidence="8">
    <location>
        <begin position="280"/>
        <end position="297"/>
    </location>
</feature>
<dbReference type="PANTHER" id="PTHR40074:SF2">
    <property type="entry name" value="O-ACETYLTRANSFERASE WECH"/>
    <property type="match status" value="1"/>
</dbReference>
<feature type="transmembrane region" description="Helical" evidence="8">
    <location>
        <begin position="250"/>
        <end position="273"/>
    </location>
</feature>
<dbReference type="RefSeq" id="WP_265420139.1">
    <property type="nucleotide sequence ID" value="NZ_CP093443.1"/>
</dbReference>
<evidence type="ECO:0000256" key="5">
    <source>
        <dbReference type="ARBA" id="ARBA00022989"/>
    </source>
</evidence>
<feature type="transmembrane region" description="Helical" evidence="8">
    <location>
        <begin position="223"/>
        <end position="244"/>
    </location>
</feature>
<keyword evidence="11" id="KW-1185">Reference proteome</keyword>
<dbReference type="GO" id="GO:0016746">
    <property type="term" value="F:acyltransferase activity"/>
    <property type="evidence" value="ECO:0007669"/>
    <property type="project" value="UniProtKB-KW"/>
</dbReference>
<organism evidence="10 11">
    <name type="scientific">Brevibacterium spongiae</name>
    <dbReference type="NCBI Taxonomy" id="2909672"/>
    <lineage>
        <taxon>Bacteria</taxon>
        <taxon>Bacillati</taxon>
        <taxon>Actinomycetota</taxon>
        <taxon>Actinomycetes</taxon>
        <taxon>Micrococcales</taxon>
        <taxon>Brevibacteriaceae</taxon>
        <taxon>Brevibacterium</taxon>
    </lineage>
</organism>
<protein>
    <submittedName>
        <fullName evidence="10">Acyltransferase</fullName>
    </submittedName>
</protein>
<feature type="transmembrane region" description="Helical" evidence="8">
    <location>
        <begin position="119"/>
        <end position="137"/>
    </location>
</feature>
<feature type="transmembrane region" description="Helical" evidence="8">
    <location>
        <begin position="149"/>
        <end position="170"/>
    </location>
</feature>
<evidence type="ECO:0000259" key="9">
    <source>
        <dbReference type="Pfam" id="PF01757"/>
    </source>
</evidence>
<keyword evidence="6 8" id="KW-0472">Membrane</keyword>
<feature type="transmembrane region" description="Helical" evidence="8">
    <location>
        <begin position="309"/>
        <end position="328"/>
    </location>
</feature>
<feature type="transmembrane region" description="Helical" evidence="8">
    <location>
        <begin position="196"/>
        <end position="216"/>
    </location>
</feature>
<dbReference type="Proteomes" id="UP001064879">
    <property type="component" value="Chromosome"/>
</dbReference>
<gene>
    <name evidence="10" type="ORF">L1F31_08105</name>
</gene>
<evidence type="ECO:0000256" key="3">
    <source>
        <dbReference type="ARBA" id="ARBA00022475"/>
    </source>
</evidence>
<evidence type="ECO:0000256" key="8">
    <source>
        <dbReference type="SAM" id="Phobius"/>
    </source>
</evidence>